<name>A0A1B9E3E8_9FLAO</name>
<gene>
    <name evidence="2" type="ORF">LPBF_05850</name>
</gene>
<keyword evidence="3" id="KW-1185">Reference proteome</keyword>
<dbReference type="STRING" id="1763534.GCA_001831475_01198"/>
<dbReference type="GO" id="GO:0016758">
    <property type="term" value="F:hexosyltransferase activity"/>
    <property type="evidence" value="ECO:0007669"/>
    <property type="project" value="UniProtKB-ARBA"/>
</dbReference>
<feature type="domain" description="Glycosyltransferase 2-like" evidence="1">
    <location>
        <begin position="5"/>
        <end position="116"/>
    </location>
</feature>
<dbReference type="InterPro" id="IPR001173">
    <property type="entry name" value="Glyco_trans_2-like"/>
</dbReference>
<dbReference type="PANTHER" id="PTHR22916">
    <property type="entry name" value="GLYCOSYLTRANSFERASE"/>
    <property type="match status" value="1"/>
</dbReference>
<accession>A0A1B9E3E8</accession>
<proteinExistence type="predicted"/>
<dbReference type="OrthoDB" id="6307329at2"/>
<dbReference type="EMBL" id="LVEP01000022">
    <property type="protein sequence ID" value="OCB76461.1"/>
    <property type="molecule type" value="Genomic_DNA"/>
</dbReference>
<dbReference type="RefSeq" id="WP_066333699.1">
    <property type="nucleotide sequence ID" value="NZ_CP017688.1"/>
</dbReference>
<dbReference type="AlphaFoldDB" id="A0A1B9E3E8"/>
<evidence type="ECO:0000313" key="3">
    <source>
        <dbReference type="Proteomes" id="UP000093510"/>
    </source>
</evidence>
<sequence length="315" mass="36113">MPLFTVVIPLFNKEKFIAATLKSVLDQSYTDFEIIVIDDASTDRSYCVAAALDSTKIKIIKHSFNQGLSATRNTGIKNANAPYIAFLDADDLWDSNFLEEIARLINQFPEAHLFATNYLEIYSNSVALAPEVGLKNTNTNFVVTDFFEASLAQPIYCPSSWCVQKDVFKTTGLYNPKITFAEDIDFNIRANYYFKLAYSTQACVRYRMVSENQITHAPITNKILPDLDVYENWGKEKPSLKKYLDFNRYIFAKMYQIEHNLSEFSRLKNAIDPDANVSGLNYKQRLLLNASPLLLVAIKKIKRFWVQKGIRFTSY</sequence>
<dbReference type="Gene3D" id="3.90.550.10">
    <property type="entry name" value="Spore Coat Polysaccharide Biosynthesis Protein SpsA, Chain A"/>
    <property type="match status" value="1"/>
</dbReference>
<dbReference type="Proteomes" id="UP000093510">
    <property type="component" value="Unassembled WGS sequence"/>
</dbReference>
<dbReference type="Pfam" id="PF00535">
    <property type="entry name" value="Glycos_transf_2"/>
    <property type="match status" value="1"/>
</dbReference>
<dbReference type="PANTHER" id="PTHR22916:SF3">
    <property type="entry name" value="UDP-GLCNAC:BETAGAL BETA-1,3-N-ACETYLGLUCOSAMINYLTRANSFERASE-LIKE PROTEIN 1"/>
    <property type="match status" value="1"/>
</dbReference>
<evidence type="ECO:0000259" key="1">
    <source>
        <dbReference type="Pfam" id="PF00535"/>
    </source>
</evidence>
<dbReference type="InterPro" id="IPR029044">
    <property type="entry name" value="Nucleotide-diphossugar_trans"/>
</dbReference>
<organism evidence="2 3">
    <name type="scientific">Flavobacterium crassostreae</name>
    <dbReference type="NCBI Taxonomy" id="1763534"/>
    <lineage>
        <taxon>Bacteria</taxon>
        <taxon>Pseudomonadati</taxon>
        <taxon>Bacteroidota</taxon>
        <taxon>Flavobacteriia</taxon>
        <taxon>Flavobacteriales</taxon>
        <taxon>Flavobacteriaceae</taxon>
        <taxon>Flavobacterium</taxon>
    </lineage>
</organism>
<evidence type="ECO:0000313" key="2">
    <source>
        <dbReference type="EMBL" id="OCB76461.1"/>
    </source>
</evidence>
<comment type="caution">
    <text evidence="2">The sequence shown here is derived from an EMBL/GenBank/DDBJ whole genome shotgun (WGS) entry which is preliminary data.</text>
</comment>
<protein>
    <recommendedName>
        <fullName evidence="1">Glycosyltransferase 2-like domain-containing protein</fullName>
    </recommendedName>
</protein>
<dbReference type="SUPFAM" id="SSF53448">
    <property type="entry name" value="Nucleotide-diphospho-sugar transferases"/>
    <property type="match status" value="1"/>
</dbReference>
<dbReference type="CDD" id="cd00761">
    <property type="entry name" value="Glyco_tranf_GTA_type"/>
    <property type="match status" value="1"/>
</dbReference>
<reference evidence="2 3" key="1">
    <citation type="submission" date="2016-03" db="EMBL/GenBank/DDBJ databases">
        <authorList>
            <person name="Ploux O."/>
        </authorList>
    </citation>
    <scope>NUCLEOTIDE SEQUENCE [LARGE SCALE GENOMIC DNA]</scope>
    <source>
        <strain evidence="2 3">LPB0076</strain>
    </source>
</reference>